<protein>
    <submittedName>
        <fullName evidence="1">Uncharacterized protein</fullName>
    </submittedName>
</protein>
<comment type="caution">
    <text evidence="1">The sequence shown here is derived from an EMBL/GenBank/DDBJ whole genome shotgun (WGS) entry which is preliminary data.</text>
</comment>
<dbReference type="EMBL" id="JAMPKK010000039">
    <property type="protein sequence ID" value="MEP0866221.1"/>
    <property type="molecule type" value="Genomic_DNA"/>
</dbReference>
<sequence>MSPNLPLGLGGQNVNAVGIHSKLYSCDRIRLPSLLSQFYQTTNPLLSRRVTTKKKLHSHFFVV</sequence>
<proteinExistence type="predicted"/>
<keyword evidence="2" id="KW-1185">Reference proteome</keyword>
<gene>
    <name evidence="1" type="ORF">NDI37_17305</name>
</gene>
<accession>A0ABV0JS53</accession>
<dbReference type="Proteomes" id="UP001442494">
    <property type="component" value="Unassembled WGS sequence"/>
</dbReference>
<evidence type="ECO:0000313" key="2">
    <source>
        <dbReference type="Proteomes" id="UP001442494"/>
    </source>
</evidence>
<name>A0ABV0JS53_9CYAN</name>
<evidence type="ECO:0000313" key="1">
    <source>
        <dbReference type="EMBL" id="MEP0866221.1"/>
    </source>
</evidence>
<reference evidence="1 2" key="1">
    <citation type="submission" date="2022-04" db="EMBL/GenBank/DDBJ databases">
        <title>Positive selection, recombination, and allopatry shape intraspecific diversity of widespread and dominant cyanobacteria.</title>
        <authorList>
            <person name="Wei J."/>
            <person name="Shu W."/>
            <person name="Hu C."/>
        </authorList>
    </citation>
    <scope>NUCLEOTIDE SEQUENCE [LARGE SCALE GENOMIC DNA]</scope>
    <source>
        <strain evidence="1 2">GB2-A5</strain>
    </source>
</reference>
<organism evidence="1 2">
    <name type="scientific">Funiculus sociatus GB2-A5</name>
    <dbReference type="NCBI Taxonomy" id="2933946"/>
    <lineage>
        <taxon>Bacteria</taxon>
        <taxon>Bacillati</taxon>
        <taxon>Cyanobacteriota</taxon>
        <taxon>Cyanophyceae</taxon>
        <taxon>Coleofasciculales</taxon>
        <taxon>Coleofasciculaceae</taxon>
        <taxon>Funiculus</taxon>
    </lineage>
</organism>